<dbReference type="EMBL" id="CP003229">
    <property type="protein sequence ID" value="AEW99075.1"/>
    <property type="molecule type" value="Genomic_DNA"/>
</dbReference>
<dbReference type="KEGG" id="sct:SCAT_p0852"/>
<reference evidence="2" key="1">
    <citation type="submission" date="2011-12" db="EMBL/GenBank/DDBJ databases">
        <title>Complete genome sequence of Streptomyces cattleya strain DSM 46488.</title>
        <authorList>
            <person name="Ou H.-Y."/>
            <person name="Li P."/>
            <person name="Zhao C."/>
            <person name="O'Hagan D."/>
            <person name="Deng Z."/>
        </authorList>
    </citation>
    <scope>NUCLEOTIDE SEQUENCE [LARGE SCALE GENOMIC DNA]</scope>
    <source>
        <strain evidence="2">ATCC 35852 / DSM 46488 / JCM 4925 / NBRC 14057 / NRRL 8057</strain>
        <plasmid evidence="2">Plasmid pSCATT</plasmid>
    </source>
</reference>
<proteinExistence type="predicted"/>
<dbReference type="RefSeq" id="WP_014151304.1">
    <property type="nucleotide sequence ID" value="NC_016113.1"/>
</dbReference>
<accession>F8JNF7</accession>
<evidence type="ECO:0000313" key="2">
    <source>
        <dbReference type="Proteomes" id="UP000007842"/>
    </source>
</evidence>
<dbReference type="Proteomes" id="UP000007842">
    <property type="component" value="Plasmid pSCATT"/>
</dbReference>
<organism evidence="1 2">
    <name type="scientific">Streptantibioticus cattleyicolor (strain ATCC 35852 / DSM 46488 / JCM 4925 / NBRC 14057 / NRRL 8057)</name>
    <name type="common">Streptomyces cattleya</name>
    <dbReference type="NCBI Taxonomy" id="1003195"/>
    <lineage>
        <taxon>Bacteria</taxon>
        <taxon>Bacillati</taxon>
        <taxon>Actinomycetota</taxon>
        <taxon>Actinomycetes</taxon>
        <taxon>Kitasatosporales</taxon>
        <taxon>Streptomycetaceae</taxon>
        <taxon>Streptantibioticus</taxon>
    </lineage>
</organism>
<name>F8JNF7_STREN</name>
<keyword evidence="1" id="KW-0614">Plasmid</keyword>
<evidence type="ECO:0000313" key="1">
    <source>
        <dbReference type="EMBL" id="AEW99075.1"/>
    </source>
</evidence>
<keyword evidence="2" id="KW-1185">Reference proteome</keyword>
<accession>G8XDC9</accession>
<protein>
    <submittedName>
        <fullName evidence="1">Uncharacterized protein</fullName>
    </submittedName>
</protein>
<dbReference type="KEGG" id="scy:SCATT_p08820"/>
<geneLocation type="plasmid" evidence="1 2">
    <name>pSCATT</name>
</geneLocation>
<gene>
    <name evidence="1" type="ordered locus">SCATT_p08820</name>
</gene>
<dbReference type="AlphaFoldDB" id="F8JNF7"/>
<dbReference type="HOGENOM" id="CLU_2556730_0_0_11"/>
<sequence>MALYRRVVQVSDRAGEWRTERPDGERIGFAGTPEECARHELAAAVADRRNAPGGTPAAMRVLVWEGHDTAAEPDAVAQWPPS</sequence>
<dbReference type="PATRIC" id="fig|1003195.11.peg.822"/>